<name>A0A3N4KEQ3_9PEZI</name>
<sequence length="124" mass="13794">MQSMTTNHLSRREQINWNNNTFPLPTSEAKYRIPCNSPPTPAVGVSTSASKKRGRKKKLSLICINLLPSREGRIRPPANRSLLSGRAGFLPINQSIKFSRTAPAGGSGKWRFNFSEECLPEQIV</sequence>
<accession>A0A3N4KEQ3</accession>
<dbReference type="AlphaFoldDB" id="A0A3N4KEQ3"/>
<dbReference type="Proteomes" id="UP000276215">
    <property type="component" value="Unassembled WGS sequence"/>
</dbReference>
<organism evidence="1 2">
    <name type="scientific">Choiromyces venosus 120613-1</name>
    <dbReference type="NCBI Taxonomy" id="1336337"/>
    <lineage>
        <taxon>Eukaryota</taxon>
        <taxon>Fungi</taxon>
        <taxon>Dikarya</taxon>
        <taxon>Ascomycota</taxon>
        <taxon>Pezizomycotina</taxon>
        <taxon>Pezizomycetes</taxon>
        <taxon>Pezizales</taxon>
        <taxon>Tuberaceae</taxon>
        <taxon>Choiromyces</taxon>
    </lineage>
</organism>
<proteinExistence type="predicted"/>
<keyword evidence="2" id="KW-1185">Reference proteome</keyword>
<gene>
    <name evidence="1" type="ORF">L873DRAFT_1799222</name>
</gene>
<dbReference type="EMBL" id="ML120358">
    <property type="protein sequence ID" value="RPB04375.1"/>
    <property type="molecule type" value="Genomic_DNA"/>
</dbReference>
<reference evidence="1 2" key="1">
    <citation type="journal article" date="2018" name="Nat. Ecol. Evol.">
        <title>Pezizomycetes genomes reveal the molecular basis of ectomycorrhizal truffle lifestyle.</title>
        <authorList>
            <person name="Murat C."/>
            <person name="Payen T."/>
            <person name="Noel B."/>
            <person name="Kuo A."/>
            <person name="Morin E."/>
            <person name="Chen J."/>
            <person name="Kohler A."/>
            <person name="Krizsan K."/>
            <person name="Balestrini R."/>
            <person name="Da Silva C."/>
            <person name="Montanini B."/>
            <person name="Hainaut M."/>
            <person name="Levati E."/>
            <person name="Barry K.W."/>
            <person name="Belfiori B."/>
            <person name="Cichocki N."/>
            <person name="Clum A."/>
            <person name="Dockter R.B."/>
            <person name="Fauchery L."/>
            <person name="Guy J."/>
            <person name="Iotti M."/>
            <person name="Le Tacon F."/>
            <person name="Lindquist E.A."/>
            <person name="Lipzen A."/>
            <person name="Malagnac F."/>
            <person name="Mello A."/>
            <person name="Molinier V."/>
            <person name="Miyauchi S."/>
            <person name="Poulain J."/>
            <person name="Riccioni C."/>
            <person name="Rubini A."/>
            <person name="Sitrit Y."/>
            <person name="Splivallo R."/>
            <person name="Traeger S."/>
            <person name="Wang M."/>
            <person name="Zifcakova L."/>
            <person name="Wipf D."/>
            <person name="Zambonelli A."/>
            <person name="Paolocci F."/>
            <person name="Nowrousian M."/>
            <person name="Ottonello S."/>
            <person name="Baldrian P."/>
            <person name="Spatafora J.W."/>
            <person name="Henrissat B."/>
            <person name="Nagy L.G."/>
            <person name="Aury J.M."/>
            <person name="Wincker P."/>
            <person name="Grigoriev I.V."/>
            <person name="Bonfante P."/>
            <person name="Martin F.M."/>
        </authorList>
    </citation>
    <scope>NUCLEOTIDE SEQUENCE [LARGE SCALE GENOMIC DNA]</scope>
    <source>
        <strain evidence="1 2">120613-1</strain>
    </source>
</reference>
<protein>
    <submittedName>
        <fullName evidence="1">Uncharacterized protein</fullName>
    </submittedName>
</protein>
<evidence type="ECO:0000313" key="2">
    <source>
        <dbReference type="Proteomes" id="UP000276215"/>
    </source>
</evidence>
<evidence type="ECO:0000313" key="1">
    <source>
        <dbReference type="EMBL" id="RPB04375.1"/>
    </source>
</evidence>